<name>A8R0V7_MOUSE</name>
<dbReference type="AlphaFoldDB" id="A8R0V7"/>
<dbReference type="GO" id="GO:0005186">
    <property type="term" value="F:pheromone activity"/>
    <property type="evidence" value="ECO:0007669"/>
    <property type="project" value="InterPro"/>
</dbReference>
<sequence>MASFPVMHFLIILLLTSVVTEVWVLKQTQEELTTSTDSLVLFDCNYIQSISNSVANLILEDHKDNTFLKTEPKDIECL</sequence>
<proteinExistence type="predicted"/>
<gene>
    <name evidence="2" type="primary">Esp25</name>
</gene>
<protein>
    <submittedName>
        <fullName evidence="2">Exocrine gland-secreting peptide 25</fullName>
    </submittedName>
</protein>
<feature type="signal peptide" evidence="1">
    <location>
        <begin position="1"/>
        <end position="20"/>
    </location>
</feature>
<feature type="chain" id="PRO_5002728358" evidence="1">
    <location>
        <begin position="21"/>
        <end position="78"/>
    </location>
</feature>
<dbReference type="Pfam" id="PF16590">
    <property type="entry name" value="ESP"/>
    <property type="match status" value="1"/>
</dbReference>
<dbReference type="CDD" id="cd14250">
    <property type="entry name" value="ESP36_like"/>
    <property type="match status" value="1"/>
</dbReference>
<evidence type="ECO:0000256" key="1">
    <source>
        <dbReference type="SAM" id="SignalP"/>
    </source>
</evidence>
<dbReference type="EMBL" id="AB307004">
    <property type="protein sequence ID" value="BAF92740.1"/>
    <property type="molecule type" value="Genomic_DNA"/>
</dbReference>
<dbReference type="GO" id="GO:0005615">
    <property type="term" value="C:extracellular space"/>
    <property type="evidence" value="ECO:0007669"/>
    <property type="project" value="InterPro"/>
</dbReference>
<organism evidence="2">
    <name type="scientific">Mus musculus</name>
    <name type="common">Mouse</name>
    <dbReference type="NCBI Taxonomy" id="10090"/>
    <lineage>
        <taxon>Eukaryota</taxon>
        <taxon>Metazoa</taxon>
        <taxon>Chordata</taxon>
        <taxon>Craniata</taxon>
        <taxon>Vertebrata</taxon>
        <taxon>Euteleostomi</taxon>
        <taxon>Mammalia</taxon>
        <taxon>Eutheria</taxon>
        <taxon>Euarchontoglires</taxon>
        <taxon>Glires</taxon>
        <taxon>Rodentia</taxon>
        <taxon>Myomorpha</taxon>
        <taxon>Muroidea</taxon>
        <taxon>Muridae</taxon>
        <taxon>Murinae</taxon>
        <taxon>Mus</taxon>
        <taxon>Mus</taxon>
    </lineage>
</organism>
<evidence type="ECO:0000313" key="2">
    <source>
        <dbReference type="EMBL" id="BAF92740.1"/>
    </source>
</evidence>
<reference evidence="2" key="1">
    <citation type="journal article" date="2007" name="Curr. Biol.">
        <title>Sex- and strain-specific expression and vomeronasal activity of mouse ESP family peptides.</title>
        <authorList>
            <person name="Kimoto H."/>
            <person name="Sato K."/>
            <person name="Nodari F."/>
            <person name="Haga S."/>
            <person name="Holy T.E."/>
            <person name="Touhara K."/>
        </authorList>
    </citation>
    <scope>NUCLEOTIDE SEQUENCE</scope>
    <source>
        <strain evidence="2">C57BL/6</strain>
    </source>
</reference>
<dbReference type="InterPro" id="IPR032253">
    <property type="entry name" value="Esp1/Esp22"/>
</dbReference>
<accession>A8R0V7</accession>
<keyword evidence="1" id="KW-0732">Signal</keyword>